<dbReference type="HOGENOM" id="CLU_056143_0_0_2"/>
<feature type="transmembrane region" description="Helical" evidence="1">
    <location>
        <begin position="28"/>
        <end position="48"/>
    </location>
</feature>
<evidence type="ECO:0000256" key="1">
    <source>
        <dbReference type="SAM" id="Phobius"/>
    </source>
</evidence>
<feature type="transmembrane region" description="Helical" evidence="1">
    <location>
        <begin position="199"/>
        <end position="227"/>
    </location>
</feature>
<dbReference type="AlphaFoldDB" id="B1Y8N6"/>
<proteinExistence type="predicted"/>
<feature type="transmembrane region" description="Helical" evidence="1">
    <location>
        <begin position="55"/>
        <end position="72"/>
    </location>
</feature>
<evidence type="ECO:0000313" key="2">
    <source>
        <dbReference type="EMBL" id="ACB40115.1"/>
    </source>
</evidence>
<protein>
    <recommendedName>
        <fullName evidence="4">DUF401 family protein</fullName>
    </recommendedName>
</protein>
<name>B1Y8N6_PYRNV</name>
<feature type="transmembrane region" description="Helical" evidence="1">
    <location>
        <begin position="139"/>
        <end position="161"/>
    </location>
</feature>
<feature type="transmembrane region" description="Helical" evidence="1">
    <location>
        <begin position="247"/>
        <end position="265"/>
    </location>
</feature>
<dbReference type="STRING" id="444157.Tneu_1186"/>
<keyword evidence="3" id="KW-1185">Reference proteome</keyword>
<reference evidence="2" key="1">
    <citation type="submission" date="2008-03" db="EMBL/GenBank/DDBJ databases">
        <title>Complete sequence of Thermoproteus neutrophilus V24Sta.</title>
        <authorList>
            <consortium name="US DOE Joint Genome Institute"/>
            <person name="Copeland A."/>
            <person name="Lucas S."/>
            <person name="Lapidus A."/>
            <person name="Glavina del Rio T."/>
            <person name="Dalin E."/>
            <person name="Tice H."/>
            <person name="Bruce D."/>
            <person name="Goodwin L."/>
            <person name="Pitluck S."/>
            <person name="Sims D."/>
            <person name="Brettin T."/>
            <person name="Detter J.C."/>
            <person name="Han C."/>
            <person name="Kuske C.R."/>
            <person name="Schmutz J."/>
            <person name="Larimer F."/>
            <person name="Land M."/>
            <person name="Hauser L."/>
            <person name="Kyrpides N."/>
            <person name="Mikhailova N."/>
            <person name="Biddle J.F."/>
            <person name="Zhang Z."/>
            <person name="Fitz-Gibbon S.T."/>
            <person name="Lowe T.M."/>
            <person name="Saltikov C."/>
            <person name="House C.H."/>
            <person name="Richardson P."/>
        </authorList>
    </citation>
    <scope>NUCLEOTIDE SEQUENCE [LARGE SCALE GENOMIC DNA]</scope>
    <source>
        <strain evidence="2">V24Sta</strain>
    </source>
</reference>
<sequence>MLLAFLLSVLIIIAGTLSRKLDVSASLAAGALLYGAAALGPRMPAATAAAFNESMAYVISSLVFAMALGYLLKERGERLASGLSALGPRAAAFLIPASIGLLPMPGGAYVSAVVAEPLYERMGLGRNERTFLNYWMRHIWISVWPLFQGVLITSAVLGVPVWQVVEWAWPAAAFAALAGVAVGAPIVKRAAASGRARDLAALWPLAAVAVLSFTAPLPLAVALVYLAYVALYRVPRRQVAASFRYALSPRILAILVFSLVFSQYIKESGLSRQLLEILAGYAGLAVFLIPFAIGLATGVEFAFAGLAFPPISPLIHGPALALAFAGGFVGVMLSPAHSCLVLTCEHYRCEAGGTYRLLAKAAAVVAALSALYYALAIY</sequence>
<evidence type="ECO:0008006" key="4">
    <source>
        <dbReference type="Google" id="ProtNLM"/>
    </source>
</evidence>
<feature type="transmembrane region" description="Helical" evidence="1">
    <location>
        <begin position="277"/>
        <end position="299"/>
    </location>
</feature>
<dbReference type="GeneID" id="6165188"/>
<keyword evidence="1" id="KW-1133">Transmembrane helix</keyword>
<dbReference type="eggNOG" id="arCOG04354">
    <property type="taxonomic scope" value="Archaea"/>
</dbReference>
<dbReference type="Proteomes" id="UP000001694">
    <property type="component" value="Chromosome"/>
</dbReference>
<evidence type="ECO:0000313" key="3">
    <source>
        <dbReference type="Proteomes" id="UP000001694"/>
    </source>
</evidence>
<feature type="transmembrane region" description="Helical" evidence="1">
    <location>
        <begin position="355"/>
        <end position="375"/>
    </location>
</feature>
<dbReference type="RefSeq" id="WP_012350534.1">
    <property type="nucleotide sequence ID" value="NC_010525.1"/>
</dbReference>
<dbReference type="InterPro" id="IPR007294">
    <property type="entry name" value="DUF401"/>
</dbReference>
<dbReference type="EMBL" id="CP001014">
    <property type="protein sequence ID" value="ACB40115.1"/>
    <property type="molecule type" value="Genomic_DNA"/>
</dbReference>
<keyword evidence="1" id="KW-0472">Membrane</keyword>
<feature type="transmembrane region" description="Helical" evidence="1">
    <location>
        <begin position="319"/>
        <end position="343"/>
    </location>
</feature>
<dbReference type="KEGG" id="tne:Tneu_1186"/>
<feature type="transmembrane region" description="Helical" evidence="1">
    <location>
        <begin position="167"/>
        <end position="187"/>
    </location>
</feature>
<feature type="transmembrane region" description="Helical" evidence="1">
    <location>
        <begin position="92"/>
        <end position="119"/>
    </location>
</feature>
<dbReference type="Pfam" id="PF04165">
    <property type="entry name" value="DUF401"/>
    <property type="match status" value="1"/>
</dbReference>
<dbReference type="PANTHER" id="PTHR39556:SF1">
    <property type="entry name" value="PROTEIN, PUTATIVE-RELATED"/>
    <property type="match status" value="1"/>
</dbReference>
<gene>
    <name evidence="2" type="ordered locus">Tneu_1186</name>
</gene>
<organism evidence="2 3">
    <name type="scientific">Pyrobaculum neutrophilum (strain DSM 2338 / JCM 9278 / NBRC 100436 / V24Sta)</name>
    <name type="common">Thermoproteus neutrophilus</name>
    <dbReference type="NCBI Taxonomy" id="444157"/>
    <lineage>
        <taxon>Archaea</taxon>
        <taxon>Thermoproteota</taxon>
        <taxon>Thermoprotei</taxon>
        <taxon>Thermoproteales</taxon>
        <taxon>Thermoproteaceae</taxon>
        <taxon>Pyrobaculum</taxon>
    </lineage>
</organism>
<accession>B1Y8N6</accession>
<dbReference type="PANTHER" id="PTHR39556">
    <property type="entry name" value="PROTEIN, PUTATIVE-RELATED"/>
    <property type="match status" value="1"/>
</dbReference>
<dbReference type="OrthoDB" id="19102at2157"/>
<keyword evidence="1" id="KW-0812">Transmembrane</keyword>